<evidence type="ECO:0000256" key="1">
    <source>
        <dbReference type="SAM" id="Coils"/>
    </source>
</evidence>
<evidence type="ECO:0000256" key="3">
    <source>
        <dbReference type="SAM" id="SignalP"/>
    </source>
</evidence>
<keyword evidence="5" id="KW-1185">Reference proteome</keyword>
<feature type="compositionally biased region" description="Basic residues" evidence="2">
    <location>
        <begin position="94"/>
        <end position="103"/>
    </location>
</feature>
<dbReference type="OrthoDB" id="3647062at2759"/>
<dbReference type="RefSeq" id="XP_007928285.1">
    <property type="nucleotide sequence ID" value="XM_007930094.1"/>
</dbReference>
<gene>
    <name evidence="4" type="ORF">MYCFIDRAFT_176294</name>
</gene>
<dbReference type="EMBL" id="KB446560">
    <property type="protein sequence ID" value="EME80942.1"/>
    <property type="molecule type" value="Genomic_DNA"/>
</dbReference>
<proteinExistence type="predicted"/>
<evidence type="ECO:0000313" key="4">
    <source>
        <dbReference type="EMBL" id="EME80942.1"/>
    </source>
</evidence>
<feature type="region of interest" description="Disordered" evidence="2">
    <location>
        <begin position="91"/>
        <end position="144"/>
    </location>
</feature>
<feature type="compositionally biased region" description="Basic and acidic residues" evidence="2">
    <location>
        <begin position="1059"/>
        <end position="1078"/>
    </location>
</feature>
<name>M3ATX8_PSEFD</name>
<evidence type="ECO:0000313" key="5">
    <source>
        <dbReference type="Proteomes" id="UP000016932"/>
    </source>
</evidence>
<feature type="chain" id="PRO_5004031807" evidence="3">
    <location>
        <begin position="25"/>
        <end position="1468"/>
    </location>
</feature>
<feature type="region of interest" description="Disordered" evidence="2">
    <location>
        <begin position="507"/>
        <end position="533"/>
    </location>
</feature>
<feature type="compositionally biased region" description="Polar residues" evidence="2">
    <location>
        <begin position="508"/>
        <end position="530"/>
    </location>
</feature>
<dbReference type="GeneID" id="19333532"/>
<feature type="region of interest" description="Disordered" evidence="2">
    <location>
        <begin position="281"/>
        <end position="324"/>
    </location>
</feature>
<keyword evidence="1" id="KW-0175">Coiled coil</keyword>
<feature type="coiled-coil region" evidence="1">
    <location>
        <begin position="1262"/>
        <end position="1299"/>
    </location>
</feature>
<keyword evidence="3" id="KW-0732">Signal</keyword>
<dbReference type="STRING" id="383855.M3ATX8"/>
<organism evidence="4 5">
    <name type="scientific">Pseudocercospora fijiensis (strain CIRAD86)</name>
    <name type="common">Black leaf streak disease fungus</name>
    <name type="synonym">Mycosphaerella fijiensis</name>
    <dbReference type="NCBI Taxonomy" id="383855"/>
    <lineage>
        <taxon>Eukaryota</taxon>
        <taxon>Fungi</taxon>
        <taxon>Dikarya</taxon>
        <taxon>Ascomycota</taxon>
        <taxon>Pezizomycotina</taxon>
        <taxon>Dothideomycetes</taxon>
        <taxon>Dothideomycetidae</taxon>
        <taxon>Mycosphaerellales</taxon>
        <taxon>Mycosphaerellaceae</taxon>
        <taxon>Pseudocercospora</taxon>
    </lineage>
</organism>
<dbReference type="VEuPathDB" id="FungiDB:MYCFIDRAFT_176294"/>
<sequence>MIGQPLYCSPYCLLLLRQLRYALARVSTYSMTVASIHFPDRSKLHLERDFCQKTLLFFQLRHQQPRDNTTAILHIQTETSPNTCSAYQNLNTNSRRRRRRRLHSLTMPPLSGPIDFGSKRSEQSTLKRKAERQDSRAGTNQPKHRKIALLKKAPTQTQQYGVDLDHEDFQGVADDIIENDLAAEESSRMELMRQVGYENDVDVALDAGLFDDDDPDVEAARAKLLAVKQKEANRTQRECNKILHNLRQAPKHFSYANNHAVQPVKKPIGLALPPKSIASSKNASLVKHESGPSSTSRQPNMSNAIPTDKSDFAASTNKDPRLTNPDYFAAPDVLGVRPGTVSSVNSILSGYKGRIANPAPPGAILPNPTTVWQKNDAKRRQETKNFIPPPHYAPYQISENANLRRYDLQNNSKEIPFNKEVIHANKNGNVDHYDLQVLKAWLRIQGQPTTGTKIHIEGAIDIFLSEHGSELDDRYGTAAMAEKKYVAKKVKVETKQKPVTPLAVASASAPTMTSTPPASVLTASPQTAPTERSLPPAAAMEDAVHANNAAKWDEPLLTVPSMAKAGTPSAKAVVQAIQRNNLGSFSAPSLREFARFVLDAREATSKDKKEQSIHHIIMWYGYIKKKVWFAEVYGEEVCRGPGARSAAANGRGQNGDAAGGYRPKSPVLANRSGLEVVAVLLVSLLPSGVWNLYLAGPNDKRFRAAFRLSLTTVFTSRIASVALLCFLERSTSKSPSCLCLRTLSKYCDARVILVSGLAVVFGVLHDRTGFHQHLVNPYVALTTERIVLEYLQRRMNSRRSVGMKRTQQRKTIHSTPRYFSEAFNFLCSIHAKCNPFVVRSRNMQRPQKRAKTSRTRATIEAATSAARARNEAAAAIKTTTPAGEGAIAMYEYTLLSKIYADSNINPLSASLVMQRSDVGEDTCRLGGYVRGSQHSENFQHRVCTIAKNLLQGEIGGRIPQKLIDETNAMFTRFALSTFIPSQGRHAEIEAYTYGQLVEFFCDAIEVRTATVYQHPDGETEVHCVIEEADVFDVQFEQEQATQDQLTYITFRRTQAETARAKAEADAAEDAKNRQKSSEMSEVAVHLESLKKNPIPYHDKRFTARGIAAFGTIKALGICLPTMQLKITRSNTGAITAEATGYSNAKHYCDELRNRVDGTLTNAGVTPISDRNGVPRFGVSPLKISYTATCYGKEAKMMLGQLHELTPTREHDGQVRALVSVSHTGFLTVSIRNLVLPEDFYRIVKGAITKVYRETEGALEPDEKEYCRKMEEATRKRRDAEEEEEMAKALELELEQEMSMDVAKAGEGRPDEMAGAVGQEEDKSGALEMNGQAEEGCAQGSAEMMGMCDRYSLDDEVCDTDDLQDGMVKSVFSPVGFRTSQAESGHGAMQSVDRAIRAFMKQQYLPGEYKGCLDTQMPAICGSKWVARENGAREDLNSRWGFPCNYVDPAKTLFPHIISLNFRASRISR</sequence>
<evidence type="ECO:0000256" key="2">
    <source>
        <dbReference type="SAM" id="MobiDB-lite"/>
    </source>
</evidence>
<feature type="compositionally biased region" description="Polar residues" evidence="2">
    <location>
        <begin position="291"/>
        <end position="305"/>
    </location>
</feature>
<dbReference type="KEGG" id="pfj:MYCFIDRAFT_176294"/>
<accession>M3ATX8</accession>
<reference evidence="4 5" key="1">
    <citation type="journal article" date="2012" name="PLoS Pathog.">
        <title>Diverse lifestyles and strategies of plant pathogenesis encoded in the genomes of eighteen Dothideomycetes fungi.</title>
        <authorList>
            <person name="Ohm R.A."/>
            <person name="Feau N."/>
            <person name="Henrissat B."/>
            <person name="Schoch C.L."/>
            <person name="Horwitz B.A."/>
            <person name="Barry K.W."/>
            <person name="Condon B.J."/>
            <person name="Copeland A.C."/>
            <person name="Dhillon B."/>
            <person name="Glaser F."/>
            <person name="Hesse C.N."/>
            <person name="Kosti I."/>
            <person name="LaButti K."/>
            <person name="Lindquist E.A."/>
            <person name="Lucas S."/>
            <person name="Salamov A.A."/>
            <person name="Bradshaw R.E."/>
            <person name="Ciuffetti L."/>
            <person name="Hamelin R.C."/>
            <person name="Kema G.H.J."/>
            <person name="Lawrence C."/>
            <person name="Scott J.A."/>
            <person name="Spatafora J.W."/>
            <person name="Turgeon B.G."/>
            <person name="de Wit P.J.G.M."/>
            <person name="Zhong S."/>
            <person name="Goodwin S.B."/>
            <person name="Grigoriev I.V."/>
        </authorList>
    </citation>
    <scope>NUCLEOTIDE SEQUENCE [LARGE SCALE GENOMIC DNA]</scope>
    <source>
        <strain evidence="4 5">CIRAD86</strain>
    </source>
</reference>
<feature type="signal peptide" evidence="3">
    <location>
        <begin position="1"/>
        <end position="24"/>
    </location>
</feature>
<feature type="region of interest" description="Disordered" evidence="2">
    <location>
        <begin position="1059"/>
        <end position="1079"/>
    </location>
</feature>
<protein>
    <submittedName>
        <fullName evidence="4">Uncharacterized protein</fullName>
    </submittedName>
</protein>
<dbReference type="HOGENOM" id="CLU_250356_0_0_1"/>
<dbReference type="Proteomes" id="UP000016932">
    <property type="component" value="Unassembled WGS sequence"/>
</dbReference>